<comment type="caution">
    <text evidence="1">The sequence shown here is derived from an EMBL/GenBank/DDBJ whole genome shotgun (WGS) entry which is preliminary data.</text>
</comment>
<accession>A0AAD8E4E7</accession>
<evidence type="ECO:0000313" key="1">
    <source>
        <dbReference type="EMBL" id="KAJ9576865.1"/>
    </source>
</evidence>
<organism evidence="1 2">
    <name type="scientific">Diploptera punctata</name>
    <name type="common">Pacific beetle cockroach</name>
    <dbReference type="NCBI Taxonomy" id="6984"/>
    <lineage>
        <taxon>Eukaryota</taxon>
        <taxon>Metazoa</taxon>
        <taxon>Ecdysozoa</taxon>
        <taxon>Arthropoda</taxon>
        <taxon>Hexapoda</taxon>
        <taxon>Insecta</taxon>
        <taxon>Pterygota</taxon>
        <taxon>Neoptera</taxon>
        <taxon>Polyneoptera</taxon>
        <taxon>Dictyoptera</taxon>
        <taxon>Blattodea</taxon>
        <taxon>Blaberoidea</taxon>
        <taxon>Blaberidae</taxon>
        <taxon>Diplopterinae</taxon>
        <taxon>Diploptera</taxon>
    </lineage>
</organism>
<dbReference type="Proteomes" id="UP001233999">
    <property type="component" value="Unassembled WGS sequence"/>
</dbReference>
<feature type="non-terminal residue" evidence="1">
    <location>
        <position position="104"/>
    </location>
</feature>
<reference evidence="1" key="1">
    <citation type="journal article" date="2023" name="IScience">
        <title>Live-bearing cockroach genome reveals convergent evolutionary mechanisms linked to viviparity in insects and beyond.</title>
        <authorList>
            <person name="Fouks B."/>
            <person name="Harrison M.C."/>
            <person name="Mikhailova A.A."/>
            <person name="Marchal E."/>
            <person name="English S."/>
            <person name="Carruthers M."/>
            <person name="Jennings E.C."/>
            <person name="Chiamaka E.L."/>
            <person name="Frigard R.A."/>
            <person name="Pippel M."/>
            <person name="Attardo G.M."/>
            <person name="Benoit J.B."/>
            <person name="Bornberg-Bauer E."/>
            <person name="Tobe S.S."/>
        </authorList>
    </citation>
    <scope>NUCLEOTIDE SEQUENCE</scope>
    <source>
        <strain evidence="1">Stay&amp;Tobe</strain>
    </source>
</reference>
<protein>
    <submittedName>
        <fullName evidence="1">Uncharacterized protein</fullName>
    </submittedName>
</protein>
<feature type="non-terminal residue" evidence="1">
    <location>
        <position position="1"/>
    </location>
</feature>
<dbReference type="EMBL" id="JASPKZ010009388">
    <property type="protein sequence ID" value="KAJ9576865.1"/>
    <property type="molecule type" value="Genomic_DNA"/>
</dbReference>
<dbReference type="AlphaFoldDB" id="A0AAD8E4E7"/>
<proteinExistence type="predicted"/>
<keyword evidence="2" id="KW-1185">Reference proteome</keyword>
<gene>
    <name evidence="1" type="ORF">L9F63_006564</name>
</gene>
<reference evidence="1" key="2">
    <citation type="submission" date="2023-05" db="EMBL/GenBank/DDBJ databases">
        <authorList>
            <person name="Fouks B."/>
        </authorList>
    </citation>
    <scope>NUCLEOTIDE SEQUENCE</scope>
    <source>
        <strain evidence="1">Stay&amp;Tobe</strain>
        <tissue evidence="1">Testes</tissue>
    </source>
</reference>
<name>A0AAD8E4E7_DIPPU</name>
<evidence type="ECO:0000313" key="2">
    <source>
        <dbReference type="Proteomes" id="UP001233999"/>
    </source>
</evidence>
<sequence>RKQISYTIITKNKQGMVTGLLGYVFKFGSCRKIREYCSLAPFFAIVENKMNLKLLTDYSFSGPNFNFEYVQIFVNDPIIFSYPQFLILSPLNCIVHLKIASKDM</sequence>